<dbReference type="Proteomes" id="UP000068832">
    <property type="component" value="Chromosome"/>
</dbReference>
<evidence type="ECO:0000313" key="4">
    <source>
        <dbReference type="EMBL" id="AKV75922.1"/>
    </source>
</evidence>
<dbReference type="OrthoDB" id="26806at2157"/>
<dbReference type="EMBL" id="CP012176">
    <property type="protein sequence ID" value="AKV82666.1"/>
    <property type="molecule type" value="Genomic_DNA"/>
</dbReference>
<dbReference type="PANTHER" id="PTHR40730:SF4">
    <property type="entry name" value="TRANSCRIPTIONAL REGULATOR"/>
    <property type="match status" value="1"/>
</dbReference>
<dbReference type="EMBL" id="CP012175">
    <property type="protein sequence ID" value="AKV80418.1"/>
    <property type="molecule type" value="Genomic_DNA"/>
</dbReference>
<dbReference type="PANTHER" id="PTHR40730">
    <property type="entry name" value="TRANSCRIPTIONAL REGULATOR PROTEIN-LIKE PROTEIN"/>
    <property type="match status" value="1"/>
</dbReference>
<dbReference type="GO" id="GO:0016301">
    <property type="term" value="F:kinase activity"/>
    <property type="evidence" value="ECO:0007669"/>
    <property type="project" value="UniProtKB-KW"/>
</dbReference>
<organism evidence="2 8">
    <name type="scientific">Metallosphaera sedula</name>
    <dbReference type="NCBI Taxonomy" id="43687"/>
    <lineage>
        <taxon>Archaea</taxon>
        <taxon>Thermoproteota</taxon>
        <taxon>Thermoprotei</taxon>
        <taxon>Sulfolobales</taxon>
        <taxon>Sulfolobaceae</taxon>
        <taxon>Metallosphaera</taxon>
    </lineage>
</organism>
<reference evidence="10 11" key="2">
    <citation type="journal article" date="2015" name="Genome Announc.">
        <title>Complete Genome Sequences of Evolved Arsenate-Resistant Metallosphaera sedula Strains.</title>
        <authorList>
            <person name="Ai C."/>
            <person name="McCarthy S."/>
            <person name="Schackwitz W."/>
            <person name="Martin J."/>
            <person name="Lipzen A."/>
            <person name="Blum P."/>
        </authorList>
    </citation>
    <scope>NUCLEOTIDE SEQUENCE [LARGE SCALE GENOMIC DNA]</scope>
    <source>
        <strain evidence="5 11">ARS120-1</strain>
        <strain evidence="6 10">ARS120-2</strain>
        <strain evidence="3 13">ARS50-1</strain>
        <strain evidence="4 12">ARS50-2</strain>
    </source>
</reference>
<name>A0A088E373_9CREN</name>
<dbReference type="InterPro" id="IPR036409">
    <property type="entry name" value="Aldolase_II/adducin_N_sf"/>
</dbReference>
<evidence type="ECO:0000313" key="10">
    <source>
        <dbReference type="Proteomes" id="UP000061362"/>
    </source>
</evidence>
<evidence type="ECO:0000313" key="7">
    <source>
        <dbReference type="EMBL" id="AKV82666.1"/>
    </source>
</evidence>
<sequence length="179" mass="20083">MDEERKSILDELDRAVKEFVSHELTYLLIPEVRTNVGYAIRNAKDASDVAAIPGRITTAFQRAIYCLPPAFGASDHIARVILTAMKYNPETRSAINLAYYPQFLKLNPYIFDRSQEPPGQKPVERKTMNFMIEKAVQDTGRVPEFIVDKGDFGKEPGLFILGGTPTEVISKAIHLLSLL</sequence>
<dbReference type="Proteomes" id="UP000062475">
    <property type="component" value="Chromosome"/>
</dbReference>
<evidence type="ECO:0000313" key="11">
    <source>
        <dbReference type="Proteomes" id="UP000062398"/>
    </source>
</evidence>
<dbReference type="AlphaFoldDB" id="A0A088E373"/>
<evidence type="ECO:0000313" key="6">
    <source>
        <dbReference type="EMBL" id="AKV80418.1"/>
    </source>
</evidence>
<dbReference type="Proteomes" id="UP000029084">
    <property type="component" value="Chromosome"/>
</dbReference>
<protein>
    <submittedName>
        <fullName evidence="3">Phosphomethylpyrimidine kinase</fullName>
    </submittedName>
</protein>
<evidence type="ECO:0000313" key="9">
    <source>
        <dbReference type="Proteomes" id="UP000056255"/>
    </source>
</evidence>
<dbReference type="EMBL" id="CP012173">
    <property type="protein sequence ID" value="AKV75922.1"/>
    <property type="molecule type" value="Genomic_DNA"/>
</dbReference>
<accession>A0A088E373</accession>
<dbReference type="EMBL" id="CP012172">
    <property type="protein sequence ID" value="AKV73682.1"/>
    <property type="molecule type" value="Genomic_DNA"/>
</dbReference>
<reference evidence="2 8" key="1">
    <citation type="journal article" date="2014" name="J. Bacteriol.">
        <title>Role of an Archaeal PitA Transporter in the Copper and Arsenic Resistance of Metallosphaera sedula, an Extreme Thermoacidophile.</title>
        <authorList>
            <person name="McCarthy S."/>
            <person name="Ai C."/>
            <person name="Wheaton G."/>
            <person name="Tevatia R."/>
            <person name="Eckrich V."/>
            <person name="Kelly R."/>
            <person name="Blum P."/>
        </authorList>
    </citation>
    <scope>NUCLEOTIDE SEQUENCE [LARGE SCALE GENOMIC DNA]</scope>
    <source>
        <strain evidence="2 8">CuR1</strain>
    </source>
</reference>
<evidence type="ECO:0000313" key="12">
    <source>
        <dbReference type="Proteomes" id="UP000062475"/>
    </source>
</evidence>
<keyword evidence="3" id="KW-0418">Kinase</keyword>
<feature type="domain" description="Thiamine-phosphate synthase ThiN" evidence="1">
    <location>
        <begin position="11"/>
        <end position="173"/>
    </location>
</feature>
<dbReference type="EMBL" id="CP008822">
    <property type="protein sequence ID" value="AIM26726.1"/>
    <property type="molecule type" value="Genomic_DNA"/>
</dbReference>
<dbReference type="OMA" id="SDHIARV"/>
<dbReference type="Gene3D" id="3.40.225.10">
    <property type="entry name" value="Class II aldolase/adducin N-terminal domain"/>
    <property type="match status" value="1"/>
</dbReference>
<dbReference type="Pfam" id="PF10120">
    <property type="entry name" value="ThiN"/>
    <property type="match status" value="1"/>
</dbReference>
<proteinExistence type="predicted"/>
<evidence type="ECO:0000313" key="2">
    <source>
        <dbReference type="EMBL" id="AIM26726.1"/>
    </source>
</evidence>
<dbReference type="GeneID" id="91755014"/>
<dbReference type="InterPro" id="IPR019293">
    <property type="entry name" value="ThiN"/>
</dbReference>
<dbReference type="Proteomes" id="UP000062398">
    <property type="component" value="Chromosome"/>
</dbReference>
<evidence type="ECO:0000313" key="3">
    <source>
        <dbReference type="EMBL" id="AKV73682.1"/>
    </source>
</evidence>
<evidence type="ECO:0000313" key="13">
    <source>
        <dbReference type="Proteomes" id="UP000068832"/>
    </source>
</evidence>
<evidence type="ECO:0000259" key="1">
    <source>
        <dbReference type="Pfam" id="PF10120"/>
    </source>
</evidence>
<dbReference type="EMBL" id="CP012174">
    <property type="protein sequence ID" value="AKV78173.1"/>
    <property type="molecule type" value="Genomic_DNA"/>
</dbReference>
<dbReference type="RefSeq" id="WP_012020527.1">
    <property type="nucleotide sequence ID" value="NZ_CP008822.1"/>
</dbReference>
<dbReference type="Proteomes" id="UP000061362">
    <property type="component" value="Chromosome"/>
</dbReference>
<evidence type="ECO:0000313" key="8">
    <source>
        <dbReference type="Proteomes" id="UP000029084"/>
    </source>
</evidence>
<keyword evidence="3" id="KW-0808">Transferase</keyword>
<gene>
    <name evidence="2" type="ORF">HA72_0564</name>
    <name evidence="3" type="ORF">MsedA_0576</name>
    <name evidence="4" type="ORF">MsedB_0576</name>
    <name evidence="5" type="ORF">MsedC_0575</name>
    <name evidence="6" type="ORF">MsedD_0576</name>
    <name evidence="7" type="ORF">MsedE_0576</name>
</gene>
<reference evidence="7 9" key="3">
    <citation type="submission" date="2015-07" db="EMBL/GenBank/DDBJ databases">
        <title>Physiological, transcriptional responses and genome re-sequencing of acid resistant extremely thermoacidophilic Metallosphaera sedula SARC-M1.</title>
        <authorList>
            <person name="Ai C."/>
            <person name="McCarthy S."/>
            <person name="Eckrich V."/>
            <person name="Rudrappa D."/>
            <person name="Qiu G."/>
            <person name="Blum P."/>
        </authorList>
    </citation>
    <scope>NUCLEOTIDE SEQUENCE [LARGE SCALE GENOMIC DNA]</scope>
    <source>
        <strain evidence="7 9">SARC-M1</strain>
    </source>
</reference>
<dbReference type="PATRIC" id="fig|43687.5.peg.578"/>
<dbReference type="SUPFAM" id="SSF53639">
    <property type="entry name" value="AraD/HMP-PK domain-like"/>
    <property type="match status" value="1"/>
</dbReference>
<evidence type="ECO:0000313" key="5">
    <source>
        <dbReference type="EMBL" id="AKV78173.1"/>
    </source>
</evidence>
<dbReference type="Proteomes" id="UP000056255">
    <property type="component" value="Chromosome"/>
</dbReference>